<dbReference type="SUPFAM" id="SSF52743">
    <property type="entry name" value="Subtilisin-like"/>
    <property type="match status" value="1"/>
</dbReference>
<reference evidence="12 13" key="1">
    <citation type="journal article" date="2020" name="G3 (Bethesda)">
        <title>Improved Reference Genome for Cyclotella cryptica CCMP332, a Model for Cell Wall Morphogenesis, Salinity Adaptation, and Lipid Production in Diatoms (Bacillariophyta).</title>
        <authorList>
            <person name="Roberts W.R."/>
            <person name="Downey K.M."/>
            <person name="Ruck E.C."/>
            <person name="Traller J.C."/>
            <person name="Alverson A.J."/>
        </authorList>
    </citation>
    <scope>NUCLEOTIDE SEQUENCE [LARGE SCALE GENOMIC DNA]</scope>
    <source>
        <strain evidence="12 13">CCMP332</strain>
    </source>
</reference>
<dbReference type="GO" id="GO:0006508">
    <property type="term" value="P:proteolysis"/>
    <property type="evidence" value="ECO:0007669"/>
    <property type="project" value="UniProtKB-KW"/>
</dbReference>
<dbReference type="PRINTS" id="PR00723">
    <property type="entry name" value="SUBTILISIN"/>
</dbReference>
<evidence type="ECO:0000256" key="4">
    <source>
        <dbReference type="ARBA" id="ARBA00022801"/>
    </source>
</evidence>
<evidence type="ECO:0000256" key="1">
    <source>
        <dbReference type="ARBA" id="ARBA00011073"/>
    </source>
</evidence>
<dbReference type="InterPro" id="IPR050131">
    <property type="entry name" value="Peptidase_S8_subtilisin-like"/>
</dbReference>
<feature type="active site" description="Charge relay system" evidence="8">
    <location>
        <position position="473"/>
    </location>
</feature>
<dbReference type="PROSITE" id="PS00138">
    <property type="entry name" value="SUBTILASE_SER"/>
    <property type="match status" value="1"/>
</dbReference>
<feature type="domain" description="Peptidase S8/S53" evidence="10">
    <location>
        <begin position="155"/>
        <end position="341"/>
    </location>
</feature>
<dbReference type="EMBL" id="JABMIG020000246">
    <property type="protein sequence ID" value="KAL3784024.1"/>
    <property type="molecule type" value="Genomic_DNA"/>
</dbReference>
<feature type="active site" description="Charge relay system" evidence="8">
    <location>
        <position position="196"/>
    </location>
</feature>
<dbReference type="GO" id="GO:0004252">
    <property type="term" value="F:serine-type endopeptidase activity"/>
    <property type="evidence" value="ECO:0007669"/>
    <property type="project" value="UniProtKB-UniRule"/>
</dbReference>
<feature type="domain" description="Peptidase S8/S53" evidence="10">
    <location>
        <begin position="456"/>
        <end position="521"/>
    </location>
</feature>
<feature type="domain" description="PA" evidence="11">
    <location>
        <begin position="382"/>
        <end position="449"/>
    </location>
</feature>
<keyword evidence="2" id="KW-0134">Cell wall</keyword>
<evidence type="ECO:0000256" key="7">
    <source>
        <dbReference type="ARBA" id="ARBA00023619"/>
    </source>
</evidence>
<dbReference type="PROSITE" id="PS00137">
    <property type="entry name" value="SUBTILASE_HIS"/>
    <property type="match status" value="1"/>
</dbReference>
<feature type="chain" id="PRO_5044791867" description="subtilisin" evidence="9">
    <location>
        <begin position="32"/>
        <end position="539"/>
    </location>
</feature>
<evidence type="ECO:0000256" key="3">
    <source>
        <dbReference type="ARBA" id="ARBA00022670"/>
    </source>
</evidence>
<keyword evidence="9" id="KW-0732">Signal</keyword>
<keyword evidence="4 8" id="KW-0378">Hydrolase</keyword>
<feature type="active site" description="Charge relay system" evidence="8">
    <location>
        <position position="162"/>
    </location>
</feature>
<dbReference type="Gene3D" id="3.40.50.200">
    <property type="entry name" value="Peptidase S8/S53 domain"/>
    <property type="match status" value="2"/>
</dbReference>
<dbReference type="InterPro" id="IPR023828">
    <property type="entry name" value="Peptidase_S8_Ser-AS"/>
</dbReference>
<dbReference type="InterPro" id="IPR022398">
    <property type="entry name" value="Peptidase_S8_His-AS"/>
</dbReference>
<keyword evidence="3 8" id="KW-0645">Protease</keyword>
<evidence type="ECO:0000256" key="6">
    <source>
        <dbReference type="ARBA" id="ARBA00023529"/>
    </source>
</evidence>
<dbReference type="InterPro" id="IPR003137">
    <property type="entry name" value="PA_domain"/>
</dbReference>
<comment type="catalytic activity">
    <reaction evidence="6">
        <text>Hydrolysis of proteins with broad specificity for peptide bonds, and a preference for a large uncharged residue in P1. Hydrolyzes peptide amides.</text>
        <dbReference type="EC" id="3.4.21.62"/>
    </reaction>
</comment>
<evidence type="ECO:0000256" key="9">
    <source>
        <dbReference type="SAM" id="SignalP"/>
    </source>
</evidence>
<sequence>MTIELTSMNLLCYTTFITIALLRILALGAMAQEDAAGTSRVIIAYKPTASSAIRKAVAAARGNHGQAGVEMVLADVPVMELPSGKLSAMAVELPTDSLGGLSRDPNVAFIEEDMKRYPHTLSTPSTGNPYAPGQLVPYGIQMVQADLLAGTDASNRKVCIIDSGYNLGHEDLPSDSNIVTGEDMGIAPWAYDTESHGSHVAGTISALNNNGTGVVGVHSNNSLKLHIINVFGTNEYVYDSDVVGAAFRCMYAGANVINLSLGGEDGSKWMSMAFDEIYKSNVLIIASAGNGGDSVINYPAGYSSVVSVAAVDENLTQAFFSTFNNDVELSGPGVDVLSTVVLGMGSISSLVVGSTSYYPGSLLGSPKLSRSGFLADFGLGDKIDNAVLGKVCLIARGIITFNEKVLNCEISGGIAAVIYNNRAGTFYSSVGSDTTIPSLTVSDVDGIALLTQLGQTAVVTVTASNYAYASGTSMAAPHVSAVAALVWARNLKCTAAQIRNSLAKSALDLGKKGRDKYYGFGMVQAKAADDRIKKKGCGK</sequence>
<dbReference type="Gene3D" id="3.30.70.80">
    <property type="entry name" value="Peptidase S8 propeptide/proteinase inhibitor I9"/>
    <property type="match status" value="1"/>
</dbReference>
<comment type="caution">
    <text evidence="12">The sequence shown here is derived from an EMBL/GenBank/DDBJ whole genome shotgun (WGS) entry which is preliminary data.</text>
</comment>
<dbReference type="PROSITE" id="PS51892">
    <property type="entry name" value="SUBTILASE"/>
    <property type="match status" value="1"/>
</dbReference>
<dbReference type="InterPro" id="IPR036852">
    <property type="entry name" value="Peptidase_S8/S53_dom_sf"/>
</dbReference>
<dbReference type="InterPro" id="IPR037045">
    <property type="entry name" value="S8pro/Inhibitor_I9_sf"/>
</dbReference>
<gene>
    <name evidence="12" type="ORF">HJC23_006310</name>
</gene>
<accession>A0ABD3P866</accession>
<evidence type="ECO:0000256" key="8">
    <source>
        <dbReference type="PROSITE-ProRule" id="PRU01240"/>
    </source>
</evidence>
<proteinExistence type="inferred from homology"/>
<dbReference type="PANTHER" id="PTHR43806">
    <property type="entry name" value="PEPTIDASE S8"/>
    <property type="match status" value="1"/>
</dbReference>
<evidence type="ECO:0000259" key="10">
    <source>
        <dbReference type="Pfam" id="PF00082"/>
    </source>
</evidence>
<dbReference type="Pfam" id="PF02225">
    <property type="entry name" value="PA"/>
    <property type="match status" value="1"/>
</dbReference>
<evidence type="ECO:0000256" key="2">
    <source>
        <dbReference type="ARBA" id="ARBA00022512"/>
    </source>
</evidence>
<name>A0ABD3P866_9STRA</name>
<dbReference type="PANTHER" id="PTHR43806:SF11">
    <property type="entry name" value="CEREVISIN-RELATED"/>
    <property type="match status" value="1"/>
</dbReference>
<keyword evidence="5 8" id="KW-0720">Serine protease</keyword>
<dbReference type="Pfam" id="PF00082">
    <property type="entry name" value="Peptidase_S8"/>
    <property type="match status" value="2"/>
</dbReference>
<dbReference type="EC" id="3.4.21.62" evidence="7"/>
<evidence type="ECO:0000313" key="13">
    <source>
        <dbReference type="Proteomes" id="UP001516023"/>
    </source>
</evidence>
<feature type="signal peptide" evidence="9">
    <location>
        <begin position="1"/>
        <end position="31"/>
    </location>
</feature>
<organism evidence="12 13">
    <name type="scientific">Cyclotella cryptica</name>
    <dbReference type="NCBI Taxonomy" id="29204"/>
    <lineage>
        <taxon>Eukaryota</taxon>
        <taxon>Sar</taxon>
        <taxon>Stramenopiles</taxon>
        <taxon>Ochrophyta</taxon>
        <taxon>Bacillariophyta</taxon>
        <taxon>Coscinodiscophyceae</taxon>
        <taxon>Thalassiosirophycidae</taxon>
        <taxon>Stephanodiscales</taxon>
        <taxon>Stephanodiscaceae</taxon>
        <taxon>Cyclotella</taxon>
    </lineage>
</organism>
<evidence type="ECO:0000313" key="12">
    <source>
        <dbReference type="EMBL" id="KAL3784024.1"/>
    </source>
</evidence>
<comment type="similarity">
    <text evidence="1 8">Belongs to the peptidase S8 family.</text>
</comment>
<evidence type="ECO:0000259" key="11">
    <source>
        <dbReference type="Pfam" id="PF02225"/>
    </source>
</evidence>
<dbReference type="InterPro" id="IPR000209">
    <property type="entry name" value="Peptidase_S8/S53_dom"/>
</dbReference>
<dbReference type="Proteomes" id="UP001516023">
    <property type="component" value="Unassembled WGS sequence"/>
</dbReference>
<keyword evidence="2" id="KW-0964">Secreted</keyword>
<dbReference type="InterPro" id="IPR015500">
    <property type="entry name" value="Peptidase_S8_subtilisin-rel"/>
</dbReference>
<evidence type="ECO:0000256" key="5">
    <source>
        <dbReference type="ARBA" id="ARBA00022825"/>
    </source>
</evidence>
<dbReference type="AlphaFoldDB" id="A0ABD3P866"/>
<protein>
    <recommendedName>
        <fullName evidence="7">subtilisin</fullName>
        <ecNumber evidence="7">3.4.21.62</ecNumber>
    </recommendedName>
</protein>
<keyword evidence="13" id="KW-1185">Reference proteome</keyword>